<evidence type="ECO:0000313" key="9">
    <source>
        <dbReference type="EMBL" id="VVM43019.1"/>
    </source>
</evidence>
<evidence type="ECO:0000313" key="10">
    <source>
        <dbReference type="Proteomes" id="UP000344274"/>
    </source>
</evidence>
<protein>
    <recommendedName>
        <fullName evidence="8">Bacterial sugar transferase domain-containing protein</fullName>
    </recommendedName>
</protein>
<evidence type="ECO:0000256" key="5">
    <source>
        <dbReference type="ARBA" id="ARBA00022989"/>
    </source>
</evidence>
<keyword evidence="3" id="KW-0808">Transferase</keyword>
<dbReference type="InterPro" id="IPR003362">
    <property type="entry name" value="Bact_transf"/>
</dbReference>
<organism evidence="9 10">
    <name type="scientific">Pseudomonas fluorescens</name>
    <dbReference type="NCBI Taxonomy" id="294"/>
    <lineage>
        <taxon>Bacteria</taxon>
        <taxon>Pseudomonadati</taxon>
        <taxon>Pseudomonadota</taxon>
        <taxon>Gammaproteobacteria</taxon>
        <taxon>Pseudomonadales</taxon>
        <taxon>Pseudomonadaceae</taxon>
        <taxon>Pseudomonas</taxon>
    </lineage>
</organism>
<dbReference type="AlphaFoldDB" id="A0A5E6PIZ8"/>
<proteinExistence type="inferred from homology"/>
<feature type="transmembrane region" description="Helical" evidence="7">
    <location>
        <begin position="76"/>
        <end position="100"/>
    </location>
</feature>
<keyword evidence="4 7" id="KW-0812">Transmembrane</keyword>
<evidence type="ECO:0000256" key="3">
    <source>
        <dbReference type="ARBA" id="ARBA00022679"/>
    </source>
</evidence>
<feature type="transmembrane region" description="Helical" evidence="7">
    <location>
        <begin position="343"/>
        <end position="362"/>
    </location>
</feature>
<feature type="transmembrane region" description="Helical" evidence="7">
    <location>
        <begin position="171"/>
        <end position="189"/>
    </location>
</feature>
<dbReference type="PANTHER" id="PTHR30576:SF21">
    <property type="entry name" value="UDP-GLUCOSE:UNDECAPRENYL-PHOSPHATE GLUCOSE-1-PHOSPHATE TRANSFERASE"/>
    <property type="match status" value="1"/>
</dbReference>
<evidence type="ECO:0000256" key="6">
    <source>
        <dbReference type="ARBA" id="ARBA00023136"/>
    </source>
</evidence>
<dbReference type="Pfam" id="PF02397">
    <property type="entry name" value="Bac_transf"/>
    <property type="match status" value="1"/>
</dbReference>
<dbReference type="NCBIfam" id="TIGR03025">
    <property type="entry name" value="EPS_sugtrans"/>
    <property type="match status" value="1"/>
</dbReference>
<feature type="transmembrane region" description="Helical" evidence="7">
    <location>
        <begin position="135"/>
        <end position="159"/>
    </location>
</feature>
<dbReference type="GO" id="GO:0009242">
    <property type="term" value="P:colanic acid biosynthetic process"/>
    <property type="evidence" value="ECO:0007669"/>
    <property type="project" value="TreeGrafter"/>
</dbReference>
<keyword evidence="5 7" id="KW-1133">Transmembrane helix</keyword>
<dbReference type="Pfam" id="PF13727">
    <property type="entry name" value="CoA_binding_3"/>
    <property type="match status" value="1"/>
</dbReference>
<dbReference type="Proteomes" id="UP000344274">
    <property type="component" value="Unassembled WGS sequence"/>
</dbReference>
<evidence type="ECO:0000256" key="4">
    <source>
        <dbReference type="ARBA" id="ARBA00022692"/>
    </source>
</evidence>
<dbReference type="InterPro" id="IPR017475">
    <property type="entry name" value="EPS_sugar_tfrase"/>
</dbReference>
<name>A0A5E6PIZ8_PSEFL</name>
<dbReference type="InterPro" id="IPR017473">
    <property type="entry name" value="Undecaprenyl-P_gluc_Ptfrase"/>
</dbReference>
<evidence type="ECO:0000256" key="7">
    <source>
        <dbReference type="SAM" id="Phobius"/>
    </source>
</evidence>
<evidence type="ECO:0000256" key="1">
    <source>
        <dbReference type="ARBA" id="ARBA00004141"/>
    </source>
</evidence>
<gene>
    <name evidence="9" type="ORF">PS673_00354</name>
</gene>
<comment type="subcellular location">
    <subcellularLocation>
        <location evidence="1">Membrane</location>
        <topology evidence="1">Multi-pass membrane protein</topology>
    </subcellularLocation>
</comment>
<reference evidence="9 10" key="1">
    <citation type="submission" date="2019-09" db="EMBL/GenBank/DDBJ databases">
        <authorList>
            <person name="Chandra G."/>
            <person name="Truman W A."/>
        </authorList>
    </citation>
    <scope>NUCLEOTIDE SEQUENCE [LARGE SCALE GENOMIC DNA]</scope>
    <source>
        <strain evidence="9">PS673</strain>
    </source>
</reference>
<evidence type="ECO:0000256" key="2">
    <source>
        <dbReference type="ARBA" id="ARBA00006464"/>
    </source>
</evidence>
<dbReference type="NCBIfam" id="TIGR03023">
    <property type="entry name" value="WcaJ_sugtrans"/>
    <property type="match status" value="1"/>
</dbReference>
<sequence length="524" mass="58204">MPKTLILAKASAFPVTDKGNATTQTGLCQWLKQQPKLHGVNTPDSRHAQEGYVQIDTRDIILIRKRNTTLPAGRGLTFWTQWLAAICALILLLCALATMKTGEVEAHYRILSAFILLGSVPAYSMMQVYHKHHGYLVGLGRLLAGWLVLLSGLTVVAFITKTSALFSREVIISLALGGFALQACLYVPLHNLSRRYQQKLQSARTSLIIGTGDLAQELADKLVRNRNEPLVGLVAADDQPSPSNGLYPVIGSLAHLRDLIATHQIRRLYIALPLTEADQIEGLYIDLLDSSVDVIWTPDLQSLILLNHSVSEIEGLPAIHLNESPLTSYPTAAFSKATMDRTVALLAIILLSPVLLAVALAVKCSSPGPILFKQKRHGWNGKIIKVWKFRSMREHDDQEVKQASRNDARVTRVGQFIRRTSLDELPQLFNALQGRMSLVGPRPHAIAHNDYYTGKIDAYMARHRIKPGITGLAQISGCRGETETIDKMEKRVELDLAYINNWSLWLDVKILIKTPFTLLSKNIY</sequence>
<comment type="similarity">
    <text evidence="2">Belongs to the bacterial sugar transferase family.</text>
</comment>
<accession>A0A5E6PIZ8</accession>
<evidence type="ECO:0000259" key="8">
    <source>
        <dbReference type="Pfam" id="PF02397"/>
    </source>
</evidence>
<dbReference type="PANTHER" id="PTHR30576">
    <property type="entry name" value="COLANIC BIOSYNTHESIS UDP-GLUCOSE LIPID CARRIER TRANSFERASE"/>
    <property type="match status" value="1"/>
</dbReference>
<dbReference type="Gene3D" id="3.40.50.720">
    <property type="entry name" value="NAD(P)-binding Rossmann-like Domain"/>
    <property type="match status" value="1"/>
</dbReference>
<feature type="domain" description="Bacterial sugar transferase" evidence="8">
    <location>
        <begin position="336"/>
        <end position="519"/>
    </location>
</feature>
<dbReference type="GO" id="GO:0016020">
    <property type="term" value="C:membrane"/>
    <property type="evidence" value="ECO:0007669"/>
    <property type="project" value="UniProtKB-SubCell"/>
</dbReference>
<feature type="transmembrane region" description="Helical" evidence="7">
    <location>
        <begin position="106"/>
        <end position="123"/>
    </location>
</feature>
<keyword evidence="6 7" id="KW-0472">Membrane</keyword>
<dbReference type="EMBL" id="CABVHB010000002">
    <property type="protein sequence ID" value="VVM43019.1"/>
    <property type="molecule type" value="Genomic_DNA"/>
</dbReference>
<dbReference type="GO" id="GO:0089702">
    <property type="term" value="F:undecaprenyl-phosphate glucose phosphotransferase activity"/>
    <property type="evidence" value="ECO:0007669"/>
    <property type="project" value="TreeGrafter"/>
</dbReference>